<protein>
    <recommendedName>
        <fullName evidence="3">DUF4845 domain-containing protein</fullName>
    </recommendedName>
</protein>
<dbReference type="InterPro" id="IPR032314">
    <property type="entry name" value="DUF4845"/>
</dbReference>
<dbReference type="EMBL" id="CAKLPX010000001">
    <property type="protein sequence ID" value="CAH0990415.1"/>
    <property type="molecule type" value="Genomic_DNA"/>
</dbReference>
<reference evidence="1" key="1">
    <citation type="submission" date="2021-12" db="EMBL/GenBank/DDBJ databases">
        <authorList>
            <person name="Rodrigo-Torres L."/>
            <person name="Arahal R. D."/>
            <person name="Lucena T."/>
        </authorList>
    </citation>
    <scope>NUCLEOTIDE SEQUENCE</scope>
    <source>
        <strain evidence="1">CECT 8267</strain>
    </source>
</reference>
<evidence type="ECO:0000313" key="1">
    <source>
        <dbReference type="EMBL" id="CAH0990415.1"/>
    </source>
</evidence>
<organism evidence="1 2">
    <name type="scientific">Sinobacterium norvegicum</name>
    <dbReference type="NCBI Taxonomy" id="1641715"/>
    <lineage>
        <taxon>Bacteria</taxon>
        <taxon>Pseudomonadati</taxon>
        <taxon>Pseudomonadota</taxon>
        <taxon>Gammaproteobacteria</taxon>
        <taxon>Cellvibrionales</taxon>
        <taxon>Spongiibacteraceae</taxon>
        <taxon>Sinobacterium</taxon>
    </lineage>
</organism>
<accession>A0ABM9ABS0</accession>
<gene>
    <name evidence="1" type="ORF">SIN8267_00507</name>
</gene>
<sequence length="120" mass="13466">MLKRQQGMSMSVMILVLLVAAFFATAAVKLAPKYVESMTAKSIVEKVVSESKGKSKNDIRDAIRKSFSISLVKSIDTKKITFEAIDGGYRVNSNYEVRVPFMYNIDVVLTFDDLIYDTPK</sequence>
<evidence type="ECO:0008006" key="3">
    <source>
        <dbReference type="Google" id="ProtNLM"/>
    </source>
</evidence>
<dbReference type="RefSeq" id="WP_237443099.1">
    <property type="nucleotide sequence ID" value="NZ_CAKLPX010000001.1"/>
</dbReference>
<dbReference type="Proteomes" id="UP000838100">
    <property type="component" value="Unassembled WGS sequence"/>
</dbReference>
<comment type="caution">
    <text evidence="1">The sequence shown here is derived from an EMBL/GenBank/DDBJ whole genome shotgun (WGS) entry which is preliminary data.</text>
</comment>
<dbReference type="Pfam" id="PF16137">
    <property type="entry name" value="DUF4845"/>
    <property type="match status" value="1"/>
</dbReference>
<keyword evidence="2" id="KW-1185">Reference proteome</keyword>
<proteinExistence type="predicted"/>
<name>A0ABM9ABS0_9GAMM</name>
<evidence type="ECO:0000313" key="2">
    <source>
        <dbReference type="Proteomes" id="UP000838100"/>
    </source>
</evidence>